<comment type="caution">
    <text evidence="2">The sequence shown here is derived from an EMBL/GenBank/DDBJ whole genome shotgun (WGS) entry which is preliminary data.</text>
</comment>
<organism evidence="2 3">
    <name type="scientific">Allacma fusca</name>
    <dbReference type="NCBI Taxonomy" id="39272"/>
    <lineage>
        <taxon>Eukaryota</taxon>
        <taxon>Metazoa</taxon>
        <taxon>Ecdysozoa</taxon>
        <taxon>Arthropoda</taxon>
        <taxon>Hexapoda</taxon>
        <taxon>Collembola</taxon>
        <taxon>Symphypleona</taxon>
        <taxon>Sminthuridae</taxon>
        <taxon>Allacma</taxon>
    </lineage>
</organism>
<sequence>SCREFERNNRKLSNSNLDNQQ</sequence>
<keyword evidence="3" id="KW-1185">Reference proteome</keyword>
<evidence type="ECO:0000313" key="2">
    <source>
        <dbReference type="EMBL" id="CAG7785611.1"/>
    </source>
</evidence>
<dbReference type="EMBL" id="CAJVCH010299804">
    <property type="protein sequence ID" value="CAG7785611.1"/>
    <property type="molecule type" value="Genomic_DNA"/>
</dbReference>
<evidence type="ECO:0000313" key="3">
    <source>
        <dbReference type="Proteomes" id="UP000708208"/>
    </source>
</evidence>
<feature type="region of interest" description="Disordered" evidence="1">
    <location>
        <begin position="1"/>
        <end position="21"/>
    </location>
</feature>
<gene>
    <name evidence="2" type="ORF">AFUS01_LOCUS24226</name>
</gene>
<evidence type="ECO:0000256" key="1">
    <source>
        <dbReference type="SAM" id="MobiDB-lite"/>
    </source>
</evidence>
<feature type="compositionally biased region" description="Polar residues" evidence="1">
    <location>
        <begin position="11"/>
        <end position="21"/>
    </location>
</feature>
<dbReference type="AlphaFoldDB" id="A0A8J2K9J8"/>
<reference evidence="2" key="1">
    <citation type="submission" date="2021-06" db="EMBL/GenBank/DDBJ databases">
        <authorList>
            <person name="Hodson N. C."/>
            <person name="Mongue J. A."/>
            <person name="Jaron S. K."/>
        </authorList>
    </citation>
    <scope>NUCLEOTIDE SEQUENCE</scope>
</reference>
<feature type="non-terminal residue" evidence="2">
    <location>
        <position position="1"/>
    </location>
</feature>
<protein>
    <submittedName>
        <fullName evidence="2">Uncharacterized protein</fullName>
    </submittedName>
</protein>
<proteinExistence type="predicted"/>
<feature type="non-terminal residue" evidence="2">
    <location>
        <position position="21"/>
    </location>
</feature>
<name>A0A8J2K9J8_9HEXA</name>
<dbReference type="Proteomes" id="UP000708208">
    <property type="component" value="Unassembled WGS sequence"/>
</dbReference>
<accession>A0A8J2K9J8</accession>